<keyword evidence="3" id="KW-1185">Reference proteome</keyword>
<dbReference type="Proteomes" id="UP000672032">
    <property type="component" value="Chromosome 6"/>
</dbReference>
<feature type="region of interest" description="Disordered" evidence="1">
    <location>
        <begin position="286"/>
        <end position="338"/>
    </location>
</feature>
<organism evidence="2 3">
    <name type="scientific">Monilinia vaccinii-corymbosi</name>
    <dbReference type="NCBI Taxonomy" id="61207"/>
    <lineage>
        <taxon>Eukaryota</taxon>
        <taxon>Fungi</taxon>
        <taxon>Dikarya</taxon>
        <taxon>Ascomycota</taxon>
        <taxon>Pezizomycotina</taxon>
        <taxon>Leotiomycetes</taxon>
        <taxon>Helotiales</taxon>
        <taxon>Sclerotiniaceae</taxon>
        <taxon>Monilinia</taxon>
    </lineage>
</organism>
<reference evidence="2" key="1">
    <citation type="submission" date="2020-10" db="EMBL/GenBank/DDBJ databases">
        <title>Genome Sequence of Monilinia vaccinii-corymbosi Sheds Light on Mummy Berry Disease Infection of Blueberry and Mating Type.</title>
        <authorList>
            <person name="Yow A.G."/>
            <person name="Zhang Y."/>
            <person name="Bansal K."/>
            <person name="Eacker S.M."/>
            <person name="Sullivan S."/>
            <person name="Liachko I."/>
            <person name="Cubeta M.A."/>
            <person name="Rollins J.A."/>
            <person name="Ashrafi H."/>
        </authorList>
    </citation>
    <scope>NUCLEOTIDE SEQUENCE</scope>
    <source>
        <strain evidence="2">RL-1</strain>
    </source>
</reference>
<proteinExistence type="predicted"/>
<dbReference type="EMBL" id="CP063410">
    <property type="protein sequence ID" value="QSZ35888.1"/>
    <property type="molecule type" value="Genomic_DNA"/>
</dbReference>
<name>A0A8A3PKM6_9HELO</name>
<gene>
    <name evidence="2" type="ORF">DSL72_007010</name>
</gene>
<protein>
    <submittedName>
        <fullName evidence="2">Uncharacterized protein</fullName>
    </submittedName>
</protein>
<sequence>MADGTNYRGGSLEHPQYCPANPVSSEIEEHVKIYFDELLFNHALTLLSDVLNSGISHSSATSKAGCTPTPKFLQIASTLLVHPISTTRARNENVEVASRSIALLRNTLTHIGPRNGNLKQAFSFDADRYHQRRSRDEGGGSNSDDDDIRGVVSQNGLWRSAKDFWQIVGWSFNCSVRYPKRWRYWKVLLEYLLDVLDADWQEREAMDDAAFEGKAGQKRGAKKLSPRYEFLADSLLVQYLRGPSHSRNGNAVRRIVKAAFADGSLQSMKAYPEVFENETKDLKKGVSQKRKWDDSKNTKEMGFGDYDEEDDEEDIASESSETFEESLQNPAKKGSVTYSSTIGDPDSIRLRQRVITLLSRVSAFLPEKLMPVLDVYNLLAEFTAALPIPSFSLLLNISLSSPFPSVVLISLMQRLCSRYLPQSTPHPRAIEDSTADLITQRILERCFLPWCPMTSSVDDNAKYSILVENLFRLFLTDCNASHTPELYDAIERGISAREKMCQTDGRRRVDSPTRKEEEVARTFLDASSRRLRSLLDWVEPSSA</sequence>
<dbReference type="AlphaFoldDB" id="A0A8A3PKM6"/>
<accession>A0A8A3PKM6</accession>
<dbReference type="OrthoDB" id="5411773at2759"/>
<evidence type="ECO:0000256" key="1">
    <source>
        <dbReference type="SAM" id="MobiDB-lite"/>
    </source>
</evidence>
<evidence type="ECO:0000313" key="3">
    <source>
        <dbReference type="Proteomes" id="UP000672032"/>
    </source>
</evidence>
<evidence type="ECO:0000313" key="2">
    <source>
        <dbReference type="EMBL" id="QSZ35888.1"/>
    </source>
</evidence>
<feature type="compositionally biased region" description="Basic and acidic residues" evidence="1">
    <location>
        <begin position="286"/>
        <end position="299"/>
    </location>
</feature>
<feature type="compositionally biased region" description="Acidic residues" evidence="1">
    <location>
        <begin position="305"/>
        <end position="324"/>
    </location>
</feature>